<reference evidence="4" key="1">
    <citation type="submission" date="2016-10" db="EMBL/GenBank/DDBJ databases">
        <authorList>
            <person name="Benchimol M."/>
            <person name="Almeida L.G."/>
            <person name="Vasconcelos A.T."/>
            <person name="Perreira-Neves A."/>
            <person name="Rosa I.A."/>
            <person name="Tasca T."/>
            <person name="Bogo M.R."/>
            <person name="de Souza W."/>
        </authorList>
    </citation>
    <scope>NUCLEOTIDE SEQUENCE [LARGE SCALE GENOMIC DNA]</scope>
    <source>
        <strain evidence="4">K</strain>
    </source>
</reference>
<evidence type="ECO:0000256" key="1">
    <source>
        <dbReference type="ARBA" id="ARBA00010394"/>
    </source>
</evidence>
<keyword evidence="5" id="KW-1185">Reference proteome</keyword>
<dbReference type="Proteomes" id="UP000179807">
    <property type="component" value="Unassembled WGS sequence"/>
</dbReference>
<dbReference type="VEuPathDB" id="TrichDB:TRFO_18618"/>
<sequence>MIKSNSNSSLDSLSSHLSGADMSDYVLELSKAKSSQTLTLRRKCLQVTVSSVLKKLLVNKMEVSTFMEIINSNNTEQIIKLSEDIQKLCDTCPEAISNITNSEEALESYANLLMFSENENLTKSLLNAFSAIFPYSNENMEVLINCLSLQFYNLFETATPLTILPTIDLIKVVSRYSSYGRNTLLCYSVHEMLSSLALSTADQTISVNCCSALESIFGNSEKVECEIIESFIPNLIQLLTLPYDQSKSFIMLTMSHISTQMPCAVNKLCLAGVHIAVLQSLQIEFLHSSCLKLITNLVAADISYVQQMIENRLVDCLLVFMDSEKTAEALLILSILVERLPEIVETLLPKDFVENLIELANCSPFAVKKQSIYFIATEIFVLDQNSVEKMIKPEIIELLVEMLVSGQKEVILRCLQAMGNLTHVAICTGNANLYATYLQETDIFKALSELGENRLSAISDRAISLTSKLNTVFHA</sequence>
<dbReference type="GO" id="GO:0015031">
    <property type="term" value="P:protein transport"/>
    <property type="evidence" value="ECO:0007669"/>
    <property type="project" value="UniProtKB-KW"/>
</dbReference>
<organism evidence="4 5">
    <name type="scientific">Tritrichomonas foetus</name>
    <dbReference type="NCBI Taxonomy" id="1144522"/>
    <lineage>
        <taxon>Eukaryota</taxon>
        <taxon>Metamonada</taxon>
        <taxon>Parabasalia</taxon>
        <taxon>Tritrichomonadida</taxon>
        <taxon>Tritrichomonadidae</taxon>
        <taxon>Tritrichomonas</taxon>
    </lineage>
</organism>
<comment type="caution">
    <text evidence="4">The sequence shown here is derived from an EMBL/GenBank/DDBJ whole genome shotgun (WGS) entry which is preliminary data.</text>
</comment>
<dbReference type="EMBL" id="MLAK01000578">
    <property type="protein sequence ID" value="OHT11824.1"/>
    <property type="molecule type" value="Genomic_DNA"/>
</dbReference>
<accession>A0A1J4KLK5</accession>
<evidence type="ECO:0000313" key="4">
    <source>
        <dbReference type="EMBL" id="OHT11824.1"/>
    </source>
</evidence>
<protein>
    <submittedName>
        <fullName evidence="4">Uncharacterized protein</fullName>
    </submittedName>
</protein>
<keyword evidence="2" id="KW-0813">Transport</keyword>
<dbReference type="SUPFAM" id="SSF48371">
    <property type="entry name" value="ARM repeat"/>
    <property type="match status" value="1"/>
</dbReference>
<dbReference type="GeneID" id="94834993"/>
<keyword evidence="3" id="KW-0653">Protein transport</keyword>
<evidence type="ECO:0000256" key="3">
    <source>
        <dbReference type="ARBA" id="ARBA00022927"/>
    </source>
</evidence>
<dbReference type="RefSeq" id="XP_068364960.1">
    <property type="nucleotide sequence ID" value="XM_068500289.1"/>
</dbReference>
<dbReference type="PANTHER" id="PTHR23316">
    <property type="entry name" value="IMPORTIN ALPHA"/>
    <property type="match status" value="1"/>
</dbReference>
<evidence type="ECO:0000256" key="2">
    <source>
        <dbReference type="ARBA" id="ARBA00022448"/>
    </source>
</evidence>
<dbReference type="AlphaFoldDB" id="A0A1J4KLK5"/>
<comment type="similarity">
    <text evidence="1">Belongs to the importin alpha family.</text>
</comment>
<gene>
    <name evidence="4" type="ORF">TRFO_18618</name>
</gene>
<evidence type="ECO:0000313" key="5">
    <source>
        <dbReference type="Proteomes" id="UP000179807"/>
    </source>
</evidence>
<dbReference type="Gene3D" id="1.25.10.10">
    <property type="entry name" value="Leucine-rich Repeat Variant"/>
    <property type="match status" value="1"/>
</dbReference>
<dbReference type="InterPro" id="IPR011989">
    <property type="entry name" value="ARM-like"/>
</dbReference>
<proteinExistence type="inferred from homology"/>
<name>A0A1J4KLK5_9EUKA</name>
<dbReference type="InterPro" id="IPR016024">
    <property type="entry name" value="ARM-type_fold"/>
</dbReference>